<dbReference type="GO" id="GO:0005524">
    <property type="term" value="F:ATP binding"/>
    <property type="evidence" value="ECO:0007669"/>
    <property type="project" value="UniProtKB-UniRule"/>
</dbReference>
<dbReference type="Proteomes" id="UP000247565">
    <property type="component" value="Unassembled WGS sequence"/>
</dbReference>
<name>A0A318N1Q2_9PROT</name>
<dbReference type="HAMAP" id="MF_01894">
    <property type="entry name" value="Smc_prok"/>
    <property type="match status" value="1"/>
</dbReference>
<dbReference type="Gene3D" id="3.40.50.300">
    <property type="entry name" value="P-loop containing nucleotide triphosphate hydrolases"/>
    <property type="match status" value="2"/>
</dbReference>
<comment type="subunit">
    <text evidence="6">Homodimer.</text>
</comment>
<dbReference type="Pfam" id="PF02463">
    <property type="entry name" value="SMC_N"/>
    <property type="match status" value="2"/>
</dbReference>
<dbReference type="GO" id="GO:0007062">
    <property type="term" value="P:sister chromatid cohesion"/>
    <property type="evidence" value="ECO:0007669"/>
    <property type="project" value="InterPro"/>
</dbReference>
<dbReference type="SUPFAM" id="SSF75553">
    <property type="entry name" value="Smc hinge domain"/>
    <property type="match status" value="1"/>
</dbReference>
<reference evidence="8 9" key="1">
    <citation type="submission" date="2018-05" db="EMBL/GenBank/DDBJ databases">
        <title>Reference genomes for bee gut microbiota database.</title>
        <authorList>
            <person name="Ellegaard K.M."/>
        </authorList>
    </citation>
    <scope>NUCLEOTIDE SEQUENCE [LARGE SCALE GENOMIC DNA]</scope>
    <source>
        <strain evidence="8 9">ESL0284</strain>
    </source>
</reference>
<feature type="binding site" evidence="6">
    <location>
        <begin position="34"/>
        <end position="41"/>
    </location>
    <ligand>
        <name>ATP</name>
        <dbReference type="ChEBI" id="CHEBI:30616"/>
    </ligand>
</feature>
<comment type="caution">
    <text evidence="8">The sequence shown here is derived from an EMBL/GenBank/DDBJ whole genome shotgun (WGS) entry which is preliminary data.</text>
</comment>
<evidence type="ECO:0000259" key="7">
    <source>
        <dbReference type="Pfam" id="PF02463"/>
    </source>
</evidence>
<keyword evidence="9" id="KW-1185">Reference proteome</keyword>
<dbReference type="EMBL" id="QGLT01000002">
    <property type="protein sequence ID" value="PXZ00634.1"/>
    <property type="molecule type" value="Genomic_DNA"/>
</dbReference>
<keyword evidence="2 6" id="KW-0547">Nucleotide-binding</keyword>
<comment type="similarity">
    <text evidence="6">Belongs to the SMC family.</text>
</comment>
<feature type="coiled-coil region" evidence="6">
    <location>
        <begin position="180"/>
        <end position="224"/>
    </location>
</feature>
<dbReference type="GO" id="GO:0006260">
    <property type="term" value="P:DNA replication"/>
    <property type="evidence" value="ECO:0007669"/>
    <property type="project" value="UniProtKB-UniRule"/>
</dbReference>
<keyword evidence="3 6" id="KW-0067">ATP-binding</keyword>
<dbReference type="SUPFAM" id="SSF52540">
    <property type="entry name" value="P-loop containing nucleoside triphosphate hydrolases"/>
    <property type="match status" value="2"/>
</dbReference>
<dbReference type="PIRSF" id="PIRSF005719">
    <property type="entry name" value="SMC"/>
    <property type="match status" value="1"/>
</dbReference>
<comment type="subcellular location">
    <subcellularLocation>
        <location evidence="6">Cytoplasm</location>
    </subcellularLocation>
</comment>
<comment type="domain">
    <text evidence="6">Contains large globular domains required for ATP hydrolysis at each terminus and a third globular domain forming a flexible hinge near the middle of the molecule. These domains are separated by coiled-coil structures.</text>
</comment>
<evidence type="ECO:0000256" key="1">
    <source>
        <dbReference type="ARBA" id="ARBA00022490"/>
    </source>
</evidence>
<protein>
    <recommendedName>
        <fullName evidence="6">Chromosome partition protein Smc</fullName>
    </recommendedName>
</protein>
<dbReference type="GO" id="GO:0005737">
    <property type="term" value="C:cytoplasm"/>
    <property type="evidence" value="ECO:0007669"/>
    <property type="project" value="UniProtKB-SubCell"/>
</dbReference>
<dbReference type="GO" id="GO:0016887">
    <property type="term" value="F:ATP hydrolysis activity"/>
    <property type="evidence" value="ECO:0007669"/>
    <property type="project" value="InterPro"/>
</dbReference>
<proteinExistence type="inferred from homology"/>
<dbReference type="InterPro" id="IPR027417">
    <property type="entry name" value="P-loop_NTPase"/>
</dbReference>
<keyword evidence="5 6" id="KW-0238">DNA-binding</keyword>
<evidence type="ECO:0000256" key="2">
    <source>
        <dbReference type="ARBA" id="ARBA00022741"/>
    </source>
</evidence>
<evidence type="ECO:0000313" key="8">
    <source>
        <dbReference type="EMBL" id="PXZ00634.1"/>
    </source>
</evidence>
<dbReference type="GO" id="GO:0003677">
    <property type="term" value="F:DNA binding"/>
    <property type="evidence" value="ECO:0007669"/>
    <property type="project" value="UniProtKB-UniRule"/>
</dbReference>
<dbReference type="PANTHER" id="PTHR43977">
    <property type="entry name" value="STRUCTURAL MAINTENANCE OF CHROMOSOMES PROTEIN 3"/>
    <property type="match status" value="1"/>
</dbReference>
<dbReference type="GO" id="GO:0030261">
    <property type="term" value="P:chromosome condensation"/>
    <property type="evidence" value="ECO:0007669"/>
    <property type="project" value="InterPro"/>
</dbReference>
<evidence type="ECO:0000313" key="9">
    <source>
        <dbReference type="Proteomes" id="UP000247565"/>
    </source>
</evidence>
<dbReference type="InterPro" id="IPR036277">
    <property type="entry name" value="SMC_hinge_sf"/>
</dbReference>
<feature type="coiled-coil region" evidence="6">
    <location>
        <begin position="980"/>
        <end position="1021"/>
    </location>
</feature>
<evidence type="ECO:0000256" key="4">
    <source>
        <dbReference type="ARBA" id="ARBA00023054"/>
    </source>
</evidence>
<feature type="domain" description="RecF/RecN/SMC N-terminal" evidence="7">
    <location>
        <begin position="979"/>
        <end position="1499"/>
    </location>
</feature>
<dbReference type="InterPro" id="IPR011890">
    <property type="entry name" value="SMC_prok"/>
</dbReference>
<evidence type="ECO:0000256" key="3">
    <source>
        <dbReference type="ARBA" id="ARBA00022840"/>
    </source>
</evidence>
<organism evidence="8 9">
    <name type="scientific">Commensalibacter melissae</name>
    <dbReference type="NCBI Taxonomy" id="2070537"/>
    <lineage>
        <taxon>Bacteria</taxon>
        <taxon>Pseudomonadati</taxon>
        <taxon>Pseudomonadota</taxon>
        <taxon>Alphaproteobacteria</taxon>
        <taxon>Acetobacterales</taxon>
        <taxon>Acetobacteraceae</taxon>
    </lineage>
</organism>
<keyword evidence="1 6" id="KW-0963">Cytoplasm</keyword>
<gene>
    <name evidence="6" type="primary">smc</name>
    <name evidence="8" type="ORF">DK869_04310</name>
</gene>
<feature type="coiled-coil region" evidence="6">
    <location>
        <begin position="268"/>
        <end position="337"/>
    </location>
</feature>
<evidence type="ECO:0000256" key="5">
    <source>
        <dbReference type="ARBA" id="ARBA00023125"/>
    </source>
</evidence>
<sequence length="1524" mass="177895">MSIYFTHLKISGFKSFANTTSLDILPGLTGIVGPNGCGKSNIVEAIRWVMGESSARSLRGTGMDDVIFAGTARRAAFNIGEVAITLENIKNQTENGFDEVIPNCFHNQNQIEISRQIEREGGSQYRLNGKIQRARDIQTLFADLGSGPRSTAIISQNRIAQLISASPEERRQVLEEAAGISGLYNRRREAELKLKATEENLDRLNDLKEQLTNQTQTLKEQSVQATRYREISTAVRDKETNLQILYYQRAQKQLLDLKMQISIILSRIREKENCILDLHNNLKAMEKESATLHQQEIQTRVHCDHQRQQISELENELNQKTQEIKQLNDRLRENKTQLIDIQSHLENNQSDQENILIKINTINEKLDHHPTKILQIEQEVKTLKEKSAILLDLIHEDEKKLSASINKNHEITQYFNQVNDEKTKFQSEYEQLLSEQKSCLEKLPSAEKLQKKREQLNILEKKLEEIEANRQILQKTIQSKEFEKEKQTYHAQQLEKNYNDLNQTIRQIKSQKKRLNDDYQNTINQITQLQSQSLTTEEQQQFQEKLINTQITLEKSKKEIDLALEHHQAAIKKRLEQENSYNQALQIHDQNKKNLDIIHTNLQQAQNSFETLTKQQEYLAKQLIAPEYLQEKQTQYENINLQLKKQHQLIEQIENDLKKNTEALEKQSSIVQQHESEIRNLEARQQGLAQILKQTSEENINTELPAVLDPLSIPQKWIKTIAAIFDDTIDAPTGLDASRGWVTLSNIKTTLTGALPTLFDVISPPPPLQRAFQQIGIVNSVEEGNKLFPYLLPGQMLATQQGDIWRWDGYYQTHAIQNKSAQRLVQKHLLQNIEEDLKRHLQKSPQIEKLYEQLKNTQIQFKNKLLQIKSEYRDIEKRAQIITQDFYALQNEARMAETQFNAIEPAVQQAQNELKTKKLYFEQAHKKTQIPLPDKEKIYQYLLIEQEKERIVQQKKEDFNRFEHQYSLVKEQYQQRLNQNAQNKIQIESLQEKLAHLEIEIDRNRKNLNNLERQLNQAENPKEIFQSVHVIEDTINTLSKKLDNENEFFLKTETELNQAQFSYQSLKEITIQQQSRLDALTPRCHKLENDLKEIFVLFHQAEYNLNHRINCEEMENKLKKLKEDYGINETEKEKKRLDYHLILQEKDNLDIQKESLAQQLDKWQEHFRERQNEKEQILKKILNLENQLKDIDKLPEILKSKLNEFKNAERQSIANYQELQKRNIEYDQAKKNAEQNLQNIKLEKNKIQEQLIKAETKKEQAEIVFAQLDSDITDEIKNLSNERNDHDLDDQAEKKLKNSIASLKAQREALGAVNLRADLEYQEKLTELNHLENEFNELTTAIQQLRESIYKLNKQGRSKLNAIFKEVDHHFQELFTRMFNGGQAYLKLLPHEDPLQSGLEIYAQPPGKNLSTLSLLSGGEQALTTLSLVFAVSRCNPVPICILDEVDAPLDDPNVERFCRLLSDMSHAGTRFLVVTHHQLTMSHMQRLYGVTMQERGISQLISIDLEDAVKIQQNKQHEQLELY</sequence>
<dbReference type="InterPro" id="IPR003395">
    <property type="entry name" value="RecF/RecN/SMC_N"/>
</dbReference>
<feature type="coiled-coil region" evidence="6">
    <location>
        <begin position="1104"/>
        <end position="1264"/>
    </location>
</feature>
<feature type="coiled-coil region" evidence="6">
    <location>
        <begin position="415"/>
        <end position="532"/>
    </location>
</feature>
<keyword evidence="4 6" id="KW-0175">Coiled coil</keyword>
<dbReference type="GO" id="GO:0007059">
    <property type="term" value="P:chromosome segregation"/>
    <property type="evidence" value="ECO:0007669"/>
    <property type="project" value="UniProtKB-UniRule"/>
</dbReference>
<comment type="function">
    <text evidence="6">Required for chromosome condensation and partitioning.</text>
</comment>
<dbReference type="RefSeq" id="WP_110438776.1">
    <property type="nucleotide sequence ID" value="NZ_CP046393.1"/>
</dbReference>
<feature type="coiled-coil region" evidence="6">
    <location>
        <begin position="1314"/>
        <end position="1355"/>
    </location>
</feature>
<dbReference type="OrthoDB" id="9808768at2"/>
<dbReference type="InterPro" id="IPR024704">
    <property type="entry name" value="SMC"/>
</dbReference>
<dbReference type="GO" id="GO:0005694">
    <property type="term" value="C:chromosome"/>
    <property type="evidence" value="ECO:0007669"/>
    <property type="project" value="InterPro"/>
</dbReference>
<feature type="domain" description="RecF/RecN/SMC N-terminal" evidence="7">
    <location>
        <begin position="6"/>
        <end position="145"/>
    </location>
</feature>
<accession>A0A318N1Q2</accession>
<feature type="coiled-coil region" evidence="6">
    <location>
        <begin position="629"/>
        <end position="698"/>
    </location>
</feature>
<evidence type="ECO:0000256" key="6">
    <source>
        <dbReference type="HAMAP-Rule" id="MF_01894"/>
    </source>
</evidence>